<gene>
    <name evidence="16" type="primary">REV1</name>
    <name evidence="16" type="ORF">MCUN1_001160</name>
</gene>
<keyword evidence="11" id="KW-0234">DNA repair</keyword>
<evidence type="ECO:0000256" key="3">
    <source>
        <dbReference type="ARBA" id="ARBA00020399"/>
    </source>
</evidence>
<protein>
    <recommendedName>
        <fullName evidence="3">DNA repair protein REV1</fullName>
    </recommendedName>
</protein>
<evidence type="ECO:0000259" key="15">
    <source>
        <dbReference type="PROSITE" id="PS50173"/>
    </source>
</evidence>
<keyword evidence="17" id="KW-1185">Reference proteome</keyword>
<dbReference type="Gene3D" id="1.10.150.20">
    <property type="entry name" value="5' to 3' exonuclease, C-terminal subdomain"/>
    <property type="match status" value="1"/>
</dbReference>
<dbReference type="GO" id="GO:0003684">
    <property type="term" value="F:damaged DNA binding"/>
    <property type="evidence" value="ECO:0007669"/>
    <property type="project" value="InterPro"/>
</dbReference>
<evidence type="ECO:0000256" key="10">
    <source>
        <dbReference type="ARBA" id="ARBA00023125"/>
    </source>
</evidence>
<keyword evidence="6" id="KW-0548">Nucleotidyltransferase</keyword>
<dbReference type="Proteomes" id="UP001219933">
    <property type="component" value="Chromosome 2"/>
</dbReference>
<dbReference type="Gene3D" id="3.40.50.10190">
    <property type="entry name" value="BRCT domain"/>
    <property type="match status" value="1"/>
</dbReference>
<feature type="domain" description="UmuC" evidence="15">
    <location>
        <begin position="332"/>
        <end position="515"/>
    </location>
</feature>
<sequence length="1066" mass="115316">MSSHGAPRCVQSGGAAEEHANELDERPAGIANSSSKDTQISSTANAYTALGFGDWSAYARNKRAKLLDQQADMSSAADAAGSDALRGCAVYINGYTNPPYAELRRLIVMHGGRVVEYLDRKGEVTHVVATTLPPRKRNDYKNLCVVRPEWVLESCRIGKAADTHKWRLDGPHGLDRMWGAAGAADKEAAEAGEKGATGAAKVVDNGAAKAATEAATGAAGTADDPSQQTQDTLSSFDDADFANESFVAALIALDATPKPAQSRTAALLQDDEWRAAHTAAGKDFLEGYYANSRLHLLSTAKSQLCDLVSAAASESGRSLCSPDLPSNVPRVLMHIDFDCFFASVALRTRPHLRCKPVAVCHAAGKRSTADVASCNYEARACGVKNGMSLGRAMELCPQLVTLPYEFDAYMKTSLQLYALLLDHCDALEVGSMDEAFVDVSLVCARDAPPIEHARALQKRVLDDTSCPVSIGIGSNVLLARLATRRAKPAGICMMSEEDACAMLKDMQVDQLPGIGYAVRERLEEAVHTSNIGEVLARVTLGELIHILGPRRGRMLWDKMHARDASELQGVRPRQCISTHVSWGVRFQTHSEVHEFLKGLCAQVTRRAESAHLVGRHAAVQIMQRAPGAPIETPKFLGHGACITHHRSATLPRPTCAAQTILDTVWPLVEKLDIPPSDVRGVGVSLEKLESVEEKREARLEHFGWVMQGAKPAQAEQPRHAAESAQDTKRDEAPVDVEPNPFTDSPDTQSQFVIPPPSQIDLDVVAALPSKMAARVRARIEAAQPKASQIDPDVLAEIPEWVRAQVLAEYAPPIIPETPRRRQASGFGQSPRTPRSTRSPRMRSPRTRSPRSKTPTTPRGALLAYLDTRQASPSPPPSPTTEAVSATPHASLEEALAAQGIDMSVYRALPAPLRQEIAAAGRSYTARFRPAAQVGEATAAARRRAAAEAAGNDTDSSECIGPLHPQNAPLCARRENIPPTRLHPAQSLTRLRELITAWVSAFDEPRHGDVVRLEEVLVDCVHRGALYRAAAALRWWQDLAPDKPSWHNAITRVRRAVERAVGSSVDI</sequence>
<dbReference type="InterPro" id="IPR001126">
    <property type="entry name" value="UmuC"/>
</dbReference>
<feature type="compositionally biased region" description="Basic and acidic residues" evidence="13">
    <location>
        <begin position="716"/>
        <end position="732"/>
    </location>
</feature>
<dbReference type="Pfam" id="PF11799">
    <property type="entry name" value="IMS_C"/>
    <property type="match status" value="1"/>
</dbReference>
<dbReference type="Gene3D" id="3.40.1170.60">
    <property type="match status" value="1"/>
</dbReference>
<dbReference type="FunFam" id="3.30.1490.100:FF:000001">
    <property type="entry name" value="DNA repair protein REV1"/>
    <property type="match status" value="1"/>
</dbReference>
<comment type="similarity">
    <text evidence="2">Belongs to the DNA polymerase type-Y family.</text>
</comment>
<evidence type="ECO:0000313" key="16">
    <source>
        <dbReference type="EMBL" id="WFD34321.1"/>
    </source>
</evidence>
<evidence type="ECO:0000256" key="11">
    <source>
        <dbReference type="ARBA" id="ARBA00023204"/>
    </source>
</evidence>
<dbReference type="EMBL" id="CP119878">
    <property type="protein sequence ID" value="WFD34321.1"/>
    <property type="molecule type" value="Genomic_DNA"/>
</dbReference>
<dbReference type="InterPro" id="IPR043128">
    <property type="entry name" value="Rev_trsase/Diguanyl_cyclase"/>
</dbReference>
<feature type="compositionally biased region" description="Basic residues" evidence="13">
    <location>
        <begin position="837"/>
        <end position="850"/>
    </location>
</feature>
<evidence type="ECO:0000256" key="12">
    <source>
        <dbReference type="ARBA" id="ARBA00023242"/>
    </source>
</evidence>
<feature type="region of interest" description="Disordered" evidence="13">
    <location>
        <begin position="214"/>
        <end position="233"/>
    </location>
</feature>
<dbReference type="InterPro" id="IPR025527">
    <property type="entry name" value="HUWE1/Rev1_UBM"/>
</dbReference>
<feature type="region of interest" description="Disordered" evidence="13">
    <location>
        <begin position="1"/>
        <end position="37"/>
    </location>
</feature>
<dbReference type="CDD" id="cd17719">
    <property type="entry name" value="BRCT_Rev1"/>
    <property type="match status" value="1"/>
</dbReference>
<evidence type="ECO:0000256" key="7">
    <source>
        <dbReference type="ARBA" id="ARBA00022723"/>
    </source>
</evidence>
<dbReference type="AlphaFoldDB" id="A0AAF0JAH9"/>
<dbReference type="GO" id="GO:0006281">
    <property type="term" value="P:DNA repair"/>
    <property type="evidence" value="ECO:0007669"/>
    <property type="project" value="UniProtKB-KW"/>
</dbReference>
<keyword evidence="5 16" id="KW-0808">Transferase</keyword>
<organism evidence="16 17">
    <name type="scientific">Malassezia cuniculi</name>
    <dbReference type="NCBI Taxonomy" id="948313"/>
    <lineage>
        <taxon>Eukaryota</taxon>
        <taxon>Fungi</taxon>
        <taxon>Dikarya</taxon>
        <taxon>Basidiomycota</taxon>
        <taxon>Ustilaginomycotina</taxon>
        <taxon>Malasseziomycetes</taxon>
        <taxon>Malasseziales</taxon>
        <taxon>Malasseziaceae</taxon>
        <taxon>Malassezia</taxon>
    </lineage>
</organism>
<dbReference type="InterPro" id="IPR043502">
    <property type="entry name" value="DNA/RNA_pol_sf"/>
</dbReference>
<dbReference type="SUPFAM" id="SSF52113">
    <property type="entry name" value="BRCT domain"/>
    <property type="match status" value="1"/>
</dbReference>
<keyword evidence="8" id="KW-0227">DNA damage</keyword>
<comment type="subcellular location">
    <subcellularLocation>
        <location evidence="1">Nucleus</location>
    </subcellularLocation>
</comment>
<keyword evidence="4" id="KW-0237">DNA synthesis</keyword>
<dbReference type="PANTHER" id="PTHR45990:SF1">
    <property type="entry name" value="DNA REPAIR PROTEIN REV1"/>
    <property type="match status" value="1"/>
</dbReference>
<dbReference type="Gene3D" id="3.30.1490.100">
    <property type="entry name" value="DNA polymerase, Y-family, little finger domain"/>
    <property type="match status" value="1"/>
</dbReference>
<dbReference type="InterPro" id="IPR036775">
    <property type="entry name" value="DNA_pol_Y-fam_lit_finger_sf"/>
</dbReference>
<dbReference type="GO" id="GO:0017125">
    <property type="term" value="F:deoxycytidyl transferase activity"/>
    <property type="evidence" value="ECO:0007669"/>
    <property type="project" value="TreeGrafter"/>
</dbReference>
<dbReference type="Pfam" id="PF00817">
    <property type="entry name" value="IMS"/>
    <property type="match status" value="1"/>
</dbReference>
<name>A0AAF0JAH9_9BASI</name>
<accession>A0AAF0JAH9</accession>
<reference evidence="16" key="1">
    <citation type="submission" date="2023-03" db="EMBL/GenBank/DDBJ databases">
        <title>Mating type loci evolution in Malassezia.</title>
        <authorList>
            <person name="Coelho M.A."/>
        </authorList>
    </citation>
    <scope>NUCLEOTIDE SEQUENCE</scope>
    <source>
        <strain evidence="16">CBS 11721</strain>
    </source>
</reference>
<dbReference type="GO" id="GO:0005634">
    <property type="term" value="C:nucleus"/>
    <property type="evidence" value="ECO:0007669"/>
    <property type="project" value="UniProtKB-SubCell"/>
</dbReference>
<feature type="region of interest" description="Disordered" evidence="13">
    <location>
        <begin position="813"/>
        <end position="858"/>
    </location>
</feature>
<evidence type="ECO:0000256" key="1">
    <source>
        <dbReference type="ARBA" id="ARBA00004123"/>
    </source>
</evidence>
<dbReference type="Gene3D" id="6.10.250.1490">
    <property type="match status" value="1"/>
</dbReference>
<dbReference type="GO" id="GO:0003887">
    <property type="term" value="F:DNA-directed DNA polymerase activity"/>
    <property type="evidence" value="ECO:0007669"/>
    <property type="project" value="TreeGrafter"/>
</dbReference>
<dbReference type="GO" id="GO:0042276">
    <property type="term" value="P:error-prone translesion synthesis"/>
    <property type="evidence" value="ECO:0007669"/>
    <property type="project" value="TreeGrafter"/>
</dbReference>
<dbReference type="Pfam" id="PF16589">
    <property type="entry name" value="BRCT_2"/>
    <property type="match status" value="1"/>
</dbReference>
<dbReference type="Pfam" id="PF14377">
    <property type="entry name" value="UBM"/>
    <property type="match status" value="3"/>
</dbReference>
<evidence type="ECO:0000256" key="9">
    <source>
        <dbReference type="ARBA" id="ARBA00022842"/>
    </source>
</evidence>
<dbReference type="Pfam" id="PF16727">
    <property type="entry name" value="REV1_C"/>
    <property type="match status" value="1"/>
</dbReference>
<dbReference type="InterPro" id="IPR017961">
    <property type="entry name" value="DNA_pol_Y-fam_little_finger"/>
</dbReference>
<evidence type="ECO:0000256" key="6">
    <source>
        <dbReference type="ARBA" id="ARBA00022695"/>
    </source>
</evidence>
<keyword evidence="9" id="KW-0460">Magnesium</keyword>
<feature type="compositionally biased region" description="Polar residues" evidence="13">
    <location>
        <begin position="741"/>
        <end position="750"/>
    </location>
</feature>
<dbReference type="SUPFAM" id="SSF100879">
    <property type="entry name" value="Lesion bypass DNA polymerase (Y-family), little finger domain"/>
    <property type="match status" value="1"/>
</dbReference>
<evidence type="ECO:0000256" key="13">
    <source>
        <dbReference type="SAM" id="MobiDB-lite"/>
    </source>
</evidence>
<dbReference type="GO" id="GO:0070987">
    <property type="term" value="P:error-free translesion synthesis"/>
    <property type="evidence" value="ECO:0007669"/>
    <property type="project" value="TreeGrafter"/>
</dbReference>
<dbReference type="SMART" id="SM00292">
    <property type="entry name" value="BRCT"/>
    <property type="match status" value="1"/>
</dbReference>
<dbReference type="InterPro" id="IPR038401">
    <property type="entry name" value="Rev1_C_sf"/>
</dbReference>
<dbReference type="PANTHER" id="PTHR45990">
    <property type="entry name" value="DNA REPAIR PROTEIN REV1"/>
    <property type="match status" value="1"/>
</dbReference>
<feature type="region of interest" description="Disordered" evidence="13">
    <location>
        <begin position="709"/>
        <end position="750"/>
    </location>
</feature>
<dbReference type="InterPro" id="IPR001357">
    <property type="entry name" value="BRCT_dom"/>
</dbReference>
<keyword evidence="10" id="KW-0238">DNA-binding</keyword>
<feature type="compositionally biased region" description="Basic and acidic residues" evidence="13">
    <location>
        <begin position="16"/>
        <end position="27"/>
    </location>
</feature>
<dbReference type="InterPro" id="IPR036420">
    <property type="entry name" value="BRCT_dom_sf"/>
</dbReference>
<dbReference type="Gene3D" id="3.30.70.270">
    <property type="match status" value="1"/>
</dbReference>
<feature type="compositionally biased region" description="Polar residues" evidence="13">
    <location>
        <begin position="224"/>
        <end position="233"/>
    </location>
</feature>
<dbReference type="PROSITE" id="PS50172">
    <property type="entry name" value="BRCT"/>
    <property type="match status" value="1"/>
</dbReference>
<evidence type="ECO:0000256" key="8">
    <source>
        <dbReference type="ARBA" id="ARBA00022763"/>
    </source>
</evidence>
<keyword evidence="12" id="KW-0539">Nucleus</keyword>
<evidence type="ECO:0000259" key="14">
    <source>
        <dbReference type="PROSITE" id="PS50172"/>
    </source>
</evidence>
<dbReference type="GO" id="GO:0046872">
    <property type="term" value="F:metal ion binding"/>
    <property type="evidence" value="ECO:0007669"/>
    <property type="project" value="UniProtKB-KW"/>
</dbReference>
<evidence type="ECO:0000256" key="4">
    <source>
        <dbReference type="ARBA" id="ARBA00022634"/>
    </source>
</evidence>
<dbReference type="PROSITE" id="PS50173">
    <property type="entry name" value="UMUC"/>
    <property type="match status" value="1"/>
</dbReference>
<dbReference type="SUPFAM" id="SSF56672">
    <property type="entry name" value="DNA/RNA polymerases"/>
    <property type="match status" value="1"/>
</dbReference>
<feature type="domain" description="BRCT" evidence="14">
    <location>
        <begin position="80"/>
        <end position="168"/>
    </location>
</feature>
<dbReference type="InterPro" id="IPR031991">
    <property type="entry name" value="Rev1_C"/>
</dbReference>
<evidence type="ECO:0000313" key="17">
    <source>
        <dbReference type="Proteomes" id="UP001219933"/>
    </source>
</evidence>
<proteinExistence type="inferred from homology"/>
<keyword evidence="7" id="KW-0479">Metal-binding</keyword>
<evidence type="ECO:0000256" key="2">
    <source>
        <dbReference type="ARBA" id="ARBA00010945"/>
    </source>
</evidence>
<dbReference type="Gene3D" id="1.20.58.1280">
    <property type="entry name" value="DNA repair protein Rev1, C-terminal domain"/>
    <property type="match status" value="1"/>
</dbReference>
<evidence type="ECO:0000256" key="5">
    <source>
        <dbReference type="ARBA" id="ARBA00022679"/>
    </source>
</evidence>